<proteinExistence type="predicted"/>
<dbReference type="Pfam" id="PF23847">
    <property type="entry name" value="DUF7211"/>
    <property type="match status" value="1"/>
</dbReference>
<dbReference type="EMBL" id="BK015994">
    <property type="protein sequence ID" value="DAF88767.1"/>
    <property type="molecule type" value="Genomic_DNA"/>
</dbReference>
<accession>A0A8S5U2T3</accession>
<evidence type="ECO:0000313" key="1">
    <source>
        <dbReference type="EMBL" id="DAF88767.1"/>
    </source>
</evidence>
<name>A0A8S5U2T3_9CAUD</name>
<organism evidence="1">
    <name type="scientific">Siphoviridae sp. ctXWf36</name>
    <dbReference type="NCBI Taxonomy" id="2825544"/>
    <lineage>
        <taxon>Viruses</taxon>
        <taxon>Duplodnaviria</taxon>
        <taxon>Heunggongvirae</taxon>
        <taxon>Uroviricota</taxon>
        <taxon>Caudoviricetes</taxon>
    </lineage>
</organism>
<dbReference type="InterPro" id="IPR055635">
    <property type="entry name" value="DUF7211"/>
</dbReference>
<sequence length="164" mass="18272">METYLAHYGVLGMKWGVRRYQNQDGTLTEAGKKHSAKKTASVGRAGSYVKDVARGVSKSDKNTGKVIANIGDALERRSKEYSRYRDRDVAKKAKILSDDELKKAVMRMNLERQYRSLMKDDRDAGADFVYSKSKEAVKDVIAVTAPIVSAIVTPIIVSKITQKI</sequence>
<reference evidence="1" key="1">
    <citation type="journal article" date="2021" name="Proc. Natl. Acad. Sci. U.S.A.">
        <title>A Catalog of Tens of Thousands of Viruses from Human Metagenomes Reveals Hidden Associations with Chronic Diseases.</title>
        <authorList>
            <person name="Tisza M.J."/>
            <person name="Buck C.B."/>
        </authorList>
    </citation>
    <scope>NUCLEOTIDE SEQUENCE</scope>
    <source>
        <strain evidence="1">CtXWf36</strain>
    </source>
</reference>
<protein>
    <submittedName>
        <fullName evidence="1">Uncharacterized protein</fullName>
    </submittedName>
</protein>